<dbReference type="Pfam" id="PF13585">
    <property type="entry name" value="CHU_C"/>
    <property type="match status" value="1"/>
</dbReference>
<dbReference type="PROSITE" id="PS50825">
    <property type="entry name" value="HYR"/>
    <property type="match status" value="2"/>
</dbReference>
<evidence type="ECO:0000256" key="1">
    <source>
        <dbReference type="ARBA" id="ARBA00022737"/>
    </source>
</evidence>
<feature type="domain" description="HYR" evidence="3">
    <location>
        <begin position="421"/>
        <end position="501"/>
    </location>
</feature>
<keyword evidence="2" id="KW-0732">Signal</keyword>
<dbReference type="RefSeq" id="WP_263050562.1">
    <property type="nucleotide sequence ID" value="NZ_CP106735.1"/>
</dbReference>
<dbReference type="InterPro" id="IPR026341">
    <property type="entry name" value="T9SS_type_B"/>
</dbReference>
<dbReference type="Proteomes" id="UP001062165">
    <property type="component" value="Chromosome"/>
</dbReference>
<evidence type="ECO:0000259" key="3">
    <source>
        <dbReference type="PROSITE" id="PS50825"/>
    </source>
</evidence>
<reference evidence="4" key="1">
    <citation type="submission" date="2022-10" db="EMBL/GenBank/DDBJ databases">
        <title>Comparative genomics and taxonomic characterization of three novel marine species of genus Reichenbachiella exhibiting antioxidant and polysaccharide degradation activities.</title>
        <authorList>
            <person name="Muhammad N."/>
            <person name="Lee Y.-J."/>
            <person name="Ko J."/>
            <person name="Kim S.-G."/>
        </authorList>
    </citation>
    <scope>NUCLEOTIDE SEQUENCE</scope>
    <source>
        <strain evidence="4">Wsw4-B4</strain>
    </source>
</reference>
<feature type="domain" description="HYR" evidence="3">
    <location>
        <begin position="813"/>
        <end position="891"/>
    </location>
</feature>
<keyword evidence="1" id="KW-0677">Repeat</keyword>
<dbReference type="PANTHER" id="PTHR42754:SF1">
    <property type="entry name" value="LIPOPROTEIN"/>
    <property type="match status" value="1"/>
</dbReference>
<dbReference type="PANTHER" id="PTHR42754">
    <property type="entry name" value="ENDOGLUCANASE"/>
    <property type="match status" value="1"/>
</dbReference>
<proteinExistence type="predicted"/>
<organism evidence="4 5">
    <name type="scientific">Reichenbachiella carrageenanivorans</name>
    <dbReference type="NCBI Taxonomy" id="2979869"/>
    <lineage>
        <taxon>Bacteria</taxon>
        <taxon>Pseudomonadati</taxon>
        <taxon>Bacteroidota</taxon>
        <taxon>Cytophagia</taxon>
        <taxon>Cytophagales</taxon>
        <taxon>Reichenbachiellaceae</taxon>
        <taxon>Reichenbachiella</taxon>
    </lineage>
</organism>
<evidence type="ECO:0000313" key="5">
    <source>
        <dbReference type="Proteomes" id="UP001062165"/>
    </source>
</evidence>
<sequence>MKRLPVILLLLALTLSANSHAQNYVEWEVGHTVVNRAYIRDMKPGQDGGFILVGASQNYPSDAFIMKVDDAGAEVWTHTLGGTSADDFIEVALTDDGGYIAVGSTESDDGDVPGNYGIQDDIWAVKFDVDGNIVWNKNFGGTRLDEAFGVAKMLSGDFVITGRTFSQDLDFIDETIGGGNGTLYALKIDTDGNTLDFGSYGSSGIQRDGYVAVSQSGGVILSGVATHASGDVSNHYGGYSDIWVLKTDLDLDLTWEKNFGGSGNDYTAGVLATSDGGFITYGSTNSSDHDIATLFGGNDMFIVKVDASGNKEWCRTIGSVSEEYCLSVRETSDGGYIVGGRILNHAGAFGSYDNVVVKLDASGEIEWQELYGSASVDYYAHVLEISPDHYVMATSTHQTSASGNKSVVGNVWLAAISPCSDDVRAPDFTTCPGNQSVTAGSTLLDYTASAAAWDGCDSAPVITQSPAVGTAVISGMTVTLIATDASGNVNNTCTFIVNTFGDATDPDITCPINQSLSCTTILPDYTSLATATDNVDPNPTITQSPAVGSMAVDGMTVTLTATDNSGNTDVCTFMVSLTSDAEDPVITGLTDQDVNCNTVLLDYTGLGTVSDNCDLSPSVVQSPAVGSTVVDGMIVTLSATDDAGNTADYTFVVNIKPDAVAPGIVGLTNQIVNCGEVLSDYRTLGTVIDNCDAAPVVTQSPAIGTAVTDGMTVTLTATDAVGNADDFIFQVFIHADVESPMLSTIDDQTVGCGTLLQDYTSLTSVSDNCDIDIQLIQSPAAGVEVVDGMLVDIKGLDDAGNFYEITFQILVQEDLLGPVLNCPSDQVLTCGNLMPDFTSSLRATDVCAEIEMVTQSPKAGEILVVDTEVELVATDSYGNSSSCIFQIQIEDIEVDAGEDQVILEGESTQLSVRSIHSGVVTWSPNYGLADTQTMSPTTTAEFTTDYTVQLETVEGCVGEDQVTVWVEQPVFSSGFSPNGDGINDTWQIKGIEKYPDNTVYVYNRWGNLIYEQRGYDNQSRSFDGQANNLTGLSTGQLPEGTYFYHIDIPSGHDIEKTDGYIMIKR</sequence>
<dbReference type="NCBIfam" id="TIGR04131">
    <property type="entry name" value="Bac_Flav_CTERM"/>
    <property type="match status" value="1"/>
</dbReference>
<dbReference type="EMBL" id="CP106735">
    <property type="protein sequence ID" value="UXX78818.1"/>
    <property type="molecule type" value="Genomic_DNA"/>
</dbReference>
<keyword evidence="5" id="KW-1185">Reference proteome</keyword>
<accession>A0ABY6CY72</accession>
<evidence type="ECO:0000256" key="2">
    <source>
        <dbReference type="SAM" id="SignalP"/>
    </source>
</evidence>
<feature type="signal peptide" evidence="2">
    <location>
        <begin position="1"/>
        <end position="21"/>
    </location>
</feature>
<feature type="chain" id="PRO_5046093752" evidence="2">
    <location>
        <begin position="22"/>
        <end position="1065"/>
    </location>
</feature>
<name>A0ABY6CY72_9BACT</name>
<protein>
    <submittedName>
        <fullName evidence="4">Gliding motility-associated C-terminal domain-containing protein</fullName>
    </submittedName>
</protein>
<dbReference type="InterPro" id="IPR003410">
    <property type="entry name" value="HYR_dom"/>
</dbReference>
<evidence type="ECO:0000313" key="4">
    <source>
        <dbReference type="EMBL" id="UXX78818.1"/>
    </source>
</evidence>
<gene>
    <name evidence="4" type="ORF">N7E81_15785</name>
</gene>